<evidence type="ECO:0000313" key="1">
    <source>
        <dbReference type="EMBL" id="KAI3723697.1"/>
    </source>
</evidence>
<dbReference type="Proteomes" id="UP001055811">
    <property type="component" value="Linkage Group LG06"/>
</dbReference>
<evidence type="ECO:0000313" key="2">
    <source>
        <dbReference type="Proteomes" id="UP001055811"/>
    </source>
</evidence>
<keyword evidence="2" id="KW-1185">Reference proteome</keyword>
<gene>
    <name evidence="1" type="ORF">L2E82_35453</name>
</gene>
<dbReference type="EMBL" id="CM042014">
    <property type="protein sequence ID" value="KAI3723697.1"/>
    <property type="molecule type" value="Genomic_DNA"/>
</dbReference>
<sequence>MKSKRDRCSIGEENEKIKVVIDELKSLQKIVEYCSVPVDSRINAVEMEIKFQIHKHKRKAKEIEAQLVEENKMWQTEVVHGRHGD</sequence>
<reference evidence="1 2" key="2">
    <citation type="journal article" date="2022" name="Mol. Ecol. Resour.">
        <title>The genomes of chicory, endive, great burdock and yacon provide insights into Asteraceae paleo-polyploidization history and plant inulin production.</title>
        <authorList>
            <person name="Fan W."/>
            <person name="Wang S."/>
            <person name="Wang H."/>
            <person name="Wang A."/>
            <person name="Jiang F."/>
            <person name="Liu H."/>
            <person name="Zhao H."/>
            <person name="Xu D."/>
            <person name="Zhang Y."/>
        </authorList>
    </citation>
    <scope>NUCLEOTIDE SEQUENCE [LARGE SCALE GENOMIC DNA]</scope>
    <source>
        <strain evidence="2">cv. Punajuju</strain>
        <tissue evidence="1">Leaves</tissue>
    </source>
</reference>
<accession>A0ACB9BNZ1</accession>
<name>A0ACB9BNZ1_CICIN</name>
<organism evidence="1 2">
    <name type="scientific">Cichorium intybus</name>
    <name type="common">Chicory</name>
    <dbReference type="NCBI Taxonomy" id="13427"/>
    <lineage>
        <taxon>Eukaryota</taxon>
        <taxon>Viridiplantae</taxon>
        <taxon>Streptophyta</taxon>
        <taxon>Embryophyta</taxon>
        <taxon>Tracheophyta</taxon>
        <taxon>Spermatophyta</taxon>
        <taxon>Magnoliopsida</taxon>
        <taxon>eudicotyledons</taxon>
        <taxon>Gunneridae</taxon>
        <taxon>Pentapetalae</taxon>
        <taxon>asterids</taxon>
        <taxon>campanulids</taxon>
        <taxon>Asterales</taxon>
        <taxon>Asteraceae</taxon>
        <taxon>Cichorioideae</taxon>
        <taxon>Cichorieae</taxon>
        <taxon>Cichoriinae</taxon>
        <taxon>Cichorium</taxon>
    </lineage>
</organism>
<proteinExistence type="predicted"/>
<comment type="caution">
    <text evidence="1">The sequence shown here is derived from an EMBL/GenBank/DDBJ whole genome shotgun (WGS) entry which is preliminary data.</text>
</comment>
<protein>
    <submittedName>
        <fullName evidence="1">Uncharacterized protein</fullName>
    </submittedName>
</protein>
<reference evidence="2" key="1">
    <citation type="journal article" date="2022" name="Mol. Ecol. Resour.">
        <title>The genomes of chicory, endive, great burdock and yacon provide insights into Asteraceae palaeo-polyploidization history and plant inulin production.</title>
        <authorList>
            <person name="Fan W."/>
            <person name="Wang S."/>
            <person name="Wang H."/>
            <person name="Wang A."/>
            <person name="Jiang F."/>
            <person name="Liu H."/>
            <person name="Zhao H."/>
            <person name="Xu D."/>
            <person name="Zhang Y."/>
        </authorList>
    </citation>
    <scope>NUCLEOTIDE SEQUENCE [LARGE SCALE GENOMIC DNA]</scope>
    <source>
        <strain evidence="2">cv. Punajuju</strain>
    </source>
</reference>